<keyword evidence="11 14" id="KW-0472">Membrane</keyword>
<gene>
    <name evidence="18" type="ORF">D3W54_04890</name>
</gene>
<dbReference type="InterPro" id="IPR011662">
    <property type="entry name" value="Secretin/TonB_short_N"/>
</dbReference>
<dbReference type="PANTHER" id="PTHR32552">
    <property type="entry name" value="FERRICHROME IRON RECEPTOR-RELATED"/>
    <property type="match status" value="1"/>
</dbReference>
<feature type="signal peptide" evidence="16">
    <location>
        <begin position="1"/>
        <end position="36"/>
    </location>
</feature>
<keyword evidence="10 15" id="KW-0798">TonB box</keyword>
<organism evidence="18 19">
    <name type="scientific">Komagataeibacter medellinensis</name>
    <dbReference type="NCBI Taxonomy" id="1177712"/>
    <lineage>
        <taxon>Bacteria</taxon>
        <taxon>Pseudomonadati</taxon>
        <taxon>Pseudomonadota</taxon>
        <taxon>Alphaproteobacteria</taxon>
        <taxon>Acetobacterales</taxon>
        <taxon>Acetobacteraceae</taxon>
        <taxon>Komagataeibacter</taxon>
    </lineage>
</organism>
<dbReference type="Gene3D" id="3.55.50.30">
    <property type="match status" value="1"/>
</dbReference>
<reference evidence="18 19" key="1">
    <citation type="submission" date="2018-09" db="EMBL/GenBank/DDBJ databases">
        <title>Genome sequence and characterization of the bcs clusters for the production of nanocellulose from the low pH resistant strain Komagataeibacter medellinensis ID13488.</title>
        <authorList>
            <person name="Hernandez-Arriaga A.M."/>
            <person name="Del Cerro C."/>
            <person name="Urbina L."/>
            <person name="Eceiza A."/>
            <person name="Retegi A."/>
            <person name="Prieto M.A."/>
        </authorList>
    </citation>
    <scope>NUCLEOTIDE SEQUENCE [LARGE SCALE GENOMIC DNA]</scope>
    <source>
        <strain evidence="18 19">ID13488</strain>
    </source>
</reference>
<keyword evidence="3 14" id="KW-0813">Transport</keyword>
<keyword evidence="6 14" id="KW-0812">Transmembrane</keyword>
<dbReference type="Pfam" id="PF07715">
    <property type="entry name" value="Plug"/>
    <property type="match status" value="1"/>
</dbReference>
<dbReference type="Gene3D" id="2.40.170.20">
    <property type="entry name" value="TonB-dependent receptor, beta-barrel domain"/>
    <property type="match status" value="1"/>
</dbReference>
<sequence length="851" mass="93838">MGHTSRRQSASVAGVCLMALLASSCLSGLLARSARAQPAGDGAGVPRHFTIAAQPLRTALHQYLEQSGVQVAYPTADAGNVRSTAISGNLTSQEALSRLLTGTGLTWRATGPNSVTLAKASANITLGPVRVGGRVVHQDPAGPGVGYFAENTMAGTKTNTPITEIPNSVHVITKQQMIDQQPQTLAQALRYMPGVYAESLGTQDDGNANNSSNSIMQRGFGSTIFVDGLMSSSSIAGEPTFLERVEVVNGPASVMYGQTTPGGMIGMSLKKPTETPLHQVSVGFGNWGRYQANVDFSDKITKSGNVRFRIAGLGVTQGTQTEYVKYKKISVLPSLTWDIDKNTSWTLVGMYDYTPNRGTASQYPIRGTLITSSIIPRISRKTYLGLPNWNDNDIKGGMLESLFQHKFNKYIAFSQTFRWNKESIDNRTSYFDSSSSVNTALITPWWIKGTQNRIQFDARFSGSLKTGPLQHTWVVGSDFRDYDYSSTINFDRTNPDSTTVDIYNPQPNYTPCYSLPSSTACKNQLTSGKYNLFQEGVYFQDQIKWRRLSLVLGGRQDWVNRTTSVHYWGNANSTNKLNIKDESAKPQPQSAFTWRAGILYNFDFGLTPYFSYSTSFVPQTSTDYLGRPFAPLSGKQMEAGLKYKVPNKDILITASAYDITENHYLITDPVYTSYQTDAGTVRSRGFEVSANANVTKHLRVVASYSYTDTRFGKSNLTNSVYCPSLGKACSPTVMRAEAGQSVPYVPRNMFSVFADYTIPKNIVKGFGVNWGMRYIGYTYGNYVESFKVPSYILFDIGAHYDFGEQFSSLKGLHAQLAISNLTNKYYVTSCYQGLCNLGQGRRVYGNLTYNW</sequence>
<keyword evidence="12 18" id="KW-0675">Receptor</keyword>
<dbReference type="PANTHER" id="PTHR32552:SF68">
    <property type="entry name" value="FERRICHROME OUTER MEMBRANE TRANSPORTER_PHAGE RECEPTOR"/>
    <property type="match status" value="1"/>
</dbReference>
<feature type="chain" id="PRO_5045119993" evidence="16">
    <location>
        <begin position="37"/>
        <end position="851"/>
    </location>
</feature>
<evidence type="ECO:0000256" key="10">
    <source>
        <dbReference type="ARBA" id="ARBA00023077"/>
    </source>
</evidence>
<evidence type="ECO:0000256" key="15">
    <source>
        <dbReference type="RuleBase" id="RU003357"/>
    </source>
</evidence>
<keyword evidence="7 16" id="KW-0732">Signal</keyword>
<comment type="subcellular location">
    <subcellularLocation>
        <location evidence="1 14">Cell outer membrane</location>
        <topology evidence="1 14">Multi-pass membrane protein</topology>
    </subcellularLocation>
</comment>
<keyword evidence="5" id="KW-0410">Iron transport</keyword>
<evidence type="ECO:0000256" key="3">
    <source>
        <dbReference type="ARBA" id="ARBA00022448"/>
    </source>
</evidence>
<evidence type="ECO:0000256" key="9">
    <source>
        <dbReference type="ARBA" id="ARBA00023065"/>
    </source>
</evidence>
<dbReference type="InterPro" id="IPR036942">
    <property type="entry name" value="Beta-barrel_TonB_sf"/>
</dbReference>
<evidence type="ECO:0000256" key="4">
    <source>
        <dbReference type="ARBA" id="ARBA00022452"/>
    </source>
</evidence>
<dbReference type="InterPro" id="IPR012910">
    <property type="entry name" value="Plug_dom"/>
</dbReference>
<dbReference type="PROSITE" id="PS51257">
    <property type="entry name" value="PROKAR_LIPOPROTEIN"/>
    <property type="match status" value="1"/>
</dbReference>
<evidence type="ECO:0000256" key="11">
    <source>
        <dbReference type="ARBA" id="ARBA00023136"/>
    </source>
</evidence>
<evidence type="ECO:0000256" key="13">
    <source>
        <dbReference type="ARBA" id="ARBA00023237"/>
    </source>
</evidence>
<evidence type="ECO:0000256" key="6">
    <source>
        <dbReference type="ARBA" id="ARBA00022692"/>
    </source>
</evidence>
<accession>A0ABQ6VTY1</accession>
<dbReference type="InterPro" id="IPR000531">
    <property type="entry name" value="Beta-barrel_TonB"/>
</dbReference>
<keyword evidence="9" id="KW-0406">Ion transport</keyword>
<dbReference type="EMBL" id="QYAZ01000001">
    <property type="protein sequence ID" value="KAB8123652.1"/>
    <property type="molecule type" value="Genomic_DNA"/>
</dbReference>
<name>A0ABQ6VTY1_9PROT</name>
<dbReference type="PROSITE" id="PS52016">
    <property type="entry name" value="TONB_DEPENDENT_REC_3"/>
    <property type="match status" value="1"/>
</dbReference>
<dbReference type="Proteomes" id="UP000427842">
    <property type="component" value="Unassembled WGS sequence"/>
</dbReference>
<dbReference type="Pfam" id="PF00593">
    <property type="entry name" value="TonB_dep_Rec_b-barrel"/>
    <property type="match status" value="1"/>
</dbReference>
<evidence type="ECO:0000256" key="14">
    <source>
        <dbReference type="PROSITE-ProRule" id="PRU01360"/>
    </source>
</evidence>
<evidence type="ECO:0000256" key="8">
    <source>
        <dbReference type="ARBA" id="ARBA00023004"/>
    </source>
</evidence>
<keyword evidence="19" id="KW-1185">Reference proteome</keyword>
<evidence type="ECO:0000256" key="1">
    <source>
        <dbReference type="ARBA" id="ARBA00004571"/>
    </source>
</evidence>
<dbReference type="Gene3D" id="2.170.130.10">
    <property type="entry name" value="TonB-dependent receptor, plug domain"/>
    <property type="match status" value="1"/>
</dbReference>
<dbReference type="InterPro" id="IPR037066">
    <property type="entry name" value="Plug_dom_sf"/>
</dbReference>
<keyword evidence="13 14" id="KW-0998">Cell outer membrane</keyword>
<comment type="caution">
    <text evidence="18">The sequence shown here is derived from an EMBL/GenBank/DDBJ whole genome shotgun (WGS) entry which is preliminary data.</text>
</comment>
<keyword evidence="8" id="KW-0408">Iron</keyword>
<evidence type="ECO:0000256" key="2">
    <source>
        <dbReference type="ARBA" id="ARBA00009810"/>
    </source>
</evidence>
<dbReference type="NCBIfam" id="TIGR01783">
    <property type="entry name" value="TonB-siderophor"/>
    <property type="match status" value="1"/>
</dbReference>
<evidence type="ECO:0000259" key="17">
    <source>
        <dbReference type="SMART" id="SM00965"/>
    </source>
</evidence>
<dbReference type="SMART" id="SM00965">
    <property type="entry name" value="STN"/>
    <property type="match status" value="1"/>
</dbReference>
<comment type="similarity">
    <text evidence="2 14 15">Belongs to the TonB-dependent receptor family.</text>
</comment>
<dbReference type="Pfam" id="PF07660">
    <property type="entry name" value="STN"/>
    <property type="match status" value="1"/>
</dbReference>
<dbReference type="CDD" id="cd01347">
    <property type="entry name" value="ligand_gated_channel"/>
    <property type="match status" value="1"/>
</dbReference>
<dbReference type="InterPro" id="IPR010105">
    <property type="entry name" value="TonB_sidphr_rcpt"/>
</dbReference>
<evidence type="ECO:0000256" key="5">
    <source>
        <dbReference type="ARBA" id="ARBA00022496"/>
    </source>
</evidence>
<dbReference type="InterPro" id="IPR039426">
    <property type="entry name" value="TonB-dep_rcpt-like"/>
</dbReference>
<evidence type="ECO:0000313" key="18">
    <source>
        <dbReference type="EMBL" id="KAB8123652.1"/>
    </source>
</evidence>
<evidence type="ECO:0000256" key="12">
    <source>
        <dbReference type="ARBA" id="ARBA00023170"/>
    </source>
</evidence>
<evidence type="ECO:0000313" key="19">
    <source>
        <dbReference type="Proteomes" id="UP000427842"/>
    </source>
</evidence>
<evidence type="ECO:0000256" key="16">
    <source>
        <dbReference type="SAM" id="SignalP"/>
    </source>
</evidence>
<evidence type="ECO:0000256" key="7">
    <source>
        <dbReference type="ARBA" id="ARBA00022729"/>
    </source>
</evidence>
<protein>
    <submittedName>
        <fullName evidence="18">TonB-dependent siderophore receptor</fullName>
    </submittedName>
</protein>
<dbReference type="SUPFAM" id="SSF56935">
    <property type="entry name" value="Porins"/>
    <property type="match status" value="1"/>
</dbReference>
<keyword evidence="4 14" id="KW-1134">Transmembrane beta strand</keyword>
<feature type="domain" description="Secretin/TonB short N-terminal" evidence="17">
    <location>
        <begin position="69"/>
        <end position="120"/>
    </location>
</feature>
<proteinExistence type="inferred from homology"/>